<evidence type="ECO:0008006" key="4">
    <source>
        <dbReference type="Google" id="ProtNLM"/>
    </source>
</evidence>
<evidence type="ECO:0000256" key="1">
    <source>
        <dbReference type="SAM" id="MobiDB-lite"/>
    </source>
</evidence>
<keyword evidence="3" id="KW-1185">Reference proteome</keyword>
<protein>
    <recommendedName>
        <fullName evidence="4">Peptidase A2 domain-containing protein</fullName>
    </recommendedName>
</protein>
<dbReference type="RefSeq" id="XP_002109767.1">
    <property type="nucleotide sequence ID" value="XM_002109731.1"/>
</dbReference>
<dbReference type="InterPro" id="IPR001969">
    <property type="entry name" value="Aspartic_peptidase_AS"/>
</dbReference>
<dbReference type="AlphaFoldDB" id="B3RN03"/>
<dbReference type="GO" id="GO:0006508">
    <property type="term" value="P:proteolysis"/>
    <property type="evidence" value="ECO:0007669"/>
    <property type="project" value="InterPro"/>
</dbReference>
<dbReference type="Proteomes" id="UP000009022">
    <property type="component" value="Unassembled WGS sequence"/>
</dbReference>
<dbReference type="GeneID" id="6750421"/>
<gene>
    <name evidence="2" type="ORF">TRIADDRAFT_52988</name>
</gene>
<dbReference type="InParanoid" id="B3RN03"/>
<name>B3RN03_TRIAD</name>
<organism evidence="2 3">
    <name type="scientific">Trichoplax adhaerens</name>
    <name type="common">Trichoplax reptans</name>
    <dbReference type="NCBI Taxonomy" id="10228"/>
    <lineage>
        <taxon>Eukaryota</taxon>
        <taxon>Metazoa</taxon>
        <taxon>Placozoa</taxon>
        <taxon>Uniplacotomia</taxon>
        <taxon>Trichoplacea</taxon>
        <taxon>Trichoplacidae</taxon>
        <taxon>Trichoplax</taxon>
    </lineage>
</organism>
<dbReference type="KEGG" id="tad:TRIADDRAFT_52988"/>
<dbReference type="GO" id="GO:0004190">
    <property type="term" value="F:aspartic-type endopeptidase activity"/>
    <property type="evidence" value="ECO:0007669"/>
    <property type="project" value="InterPro"/>
</dbReference>
<dbReference type="SUPFAM" id="SSF50630">
    <property type="entry name" value="Acid proteases"/>
    <property type="match status" value="1"/>
</dbReference>
<dbReference type="HOGENOM" id="CLU_1847657_0_0_1"/>
<proteinExistence type="predicted"/>
<evidence type="ECO:0000313" key="2">
    <source>
        <dbReference type="EMBL" id="EDV27933.1"/>
    </source>
</evidence>
<reference evidence="2 3" key="1">
    <citation type="journal article" date="2008" name="Nature">
        <title>The Trichoplax genome and the nature of placozoans.</title>
        <authorList>
            <person name="Srivastava M."/>
            <person name="Begovic E."/>
            <person name="Chapman J."/>
            <person name="Putnam N.H."/>
            <person name="Hellsten U."/>
            <person name="Kawashima T."/>
            <person name="Kuo A."/>
            <person name="Mitros T."/>
            <person name="Salamov A."/>
            <person name="Carpenter M.L."/>
            <person name="Signorovitch A.Y."/>
            <person name="Moreno M.A."/>
            <person name="Kamm K."/>
            <person name="Grimwood J."/>
            <person name="Schmutz J."/>
            <person name="Shapiro H."/>
            <person name="Grigoriev I.V."/>
            <person name="Buss L.W."/>
            <person name="Schierwater B."/>
            <person name="Dellaporta S.L."/>
            <person name="Rokhsar D.S."/>
        </authorList>
    </citation>
    <scope>NUCLEOTIDE SEQUENCE [LARGE SCALE GENOMIC DNA]</scope>
    <source>
        <strain evidence="2 3">Grell-BS-1999</strain>
    </source>
</reference>
<feature type="compositionally biased region" description="Basic and acidic residues" evidence="1">
    <location>
        <begin position="126"/>
        <end position="139"/>
    </location>
</feature>
<dbReference type="Gene3D" id="2.40.70.10">
    <property type="entry name" value="Acid Proteases"/>
    <property type="match status" value="1"/>
</dbReference>
<dbReference type="CTD" id="6750421"/>
<dbReference type="InterPro" id="IPR021109">
    <property type="entry name" value="Peptidase_aspartic_dom_sf"/>
</dbReference>
<feature type="region of interest" description="Disordered" evidence="1">
    <location>
        <begin position="119"/>
        <end position="139"/>
    </location>
</feature>
<accession>B3RN03</accession>
<dbReference type="PROSITE" id="PS00141">
    <property type="entry name" value="ASP_PROTEASE"/>
    <property type="match status" value="1"/>
</dbReference>
<sequence length="139" mass="15508">MVAKVLIDTGSDLTLVQSKYLMEDDINYEDQVCATGFMQNPIIVPTTNISIKIGRKKKISLAAVVDALPYDAILGRNAIEEFNLLTINNLDLETVVSEEPDNLEATAIKAIREPEKDIFSNEESVVEQKRQKPEEIAKD</sequence>
<dbReference type="EMBL" id="DS985242">
    <property type="protein sequence ID" value="EDV27933.1"/>
    <property type="molecule type" value="Genomic_DNA"/>
</dbReference>
<evidence type="ECO:0000313" key="3">
    <source>
        <dbReference type="Proteomes" id="UP000009022"/>
    </source>
</evidence>